<dbReference type="PANTHER" id="PTHR12110">
    <property type="entry name" value="HYDROXYPYRUVATE ISOMERASE"/>
    <property type="match status" value="1"/>
</dbReference>
<dbReference type="SUPFAM" id="SSF51658">
    <property type="entry name" value="Xylose isomerase-like"/>
    <property type="match status" value="1"/>
</dbReference>
<proteinExistence type="predicted"/>
<evidence type="ECO:0000313" key="3">
    <source>
        <dbReference type="Proteomes" id="UP000191897"/>
    </source>
</evidence>
<evidence type="ECO:0000313" key="2">
    <source>
        <dbReference type="EMBL" id="CUX44884.1"/>
    </source>
</evidence>
<dbReference type="Pfam" id="PF01261">
    <property type="entry name" value="AP_endonuc_2"/>
    <property type="match status" value="1"/>
</dbReference>
<protein>
    <recommendedName>
        <fullName evidence="1">Xylose isomerase-like TIM barrel domain-containing protein</fullName>
    </recommendedName>
</protein>
<sequence length="258" mass="27983">MRMFEPGLCSVTFRSLSVQAVIDLAAANGIRAIEWGADIHVPSGDLANARDVAARTAKAGLVVSSYGSYIFAPDFSPKDMTAVLETAKALGTGHIRIWPGQRKRPSADYSPSERRAATEALASIARRAEDYGMTIGLEYHPNSLTDTLPSALQLAQDLAAPNLFFYWQPAPGLPLDDALAEISALGSRICHLHVFAWLADANRLPLAERTDYWRACIDALPESAWEKTGYAMLEFVKGDDVGQFSADAVMLRRILAGS</sequence>
<dbReference type="PANTHER" id="PTHR12110:SF41">
    <property type="entry name" value="INOSOSE DEHYDRATASE"/>
    <property type="match status" value="1"/>
</dbReference>
<dbReference type="InterPro" id="IPR036237">
    <property type="entry name" value="Xyl_isomerase-like_sf"/>
</dbReference>
<organism evidence="2 3">
    <name type="scientific">Agrobacterium tumefaciens str. Kerr 14</name>
    <dbReference type="NCBI Taxonomy" id="1183424"/>
    <lineage>
        <taxon>Bacteria</taxon>
        <taxon>Pseudomonadati</taxon>
        <taxon>Pseudomonadota</taxon>
        <taxon>Alphaproteobacteria</taxon>
        <taxon>Hyphomicrobiales</taxon>
        <taxon>Rhizobiaceae</taxon>
        <taxon>Rhizobium/Agrobacterium group</taxon>
        <taxon>Agrobacterium</taxon>
        <taxon>Agrobacterium tumefaciens complex</taxon>
    </lineage>
</organism>
<name>A0A1S7R100_AGRTU</name>
<dbReference type="Proteomes" id="UP000191897">
    <property type="component" value="Unassembled WGS sequence"/>
</dbReference>
<dbReference type="EMBL" id="FBWC01000019">
    <property type="protein sequence ID" value="CUX44884.1"/>
    <property type="molecule type" value="Genomic_DNA"/>
</dbReference>
<reference evidence="2 3" key="1">
    <citation type="submission" date="2016-01" db="EMBL/GenBank/DDBJ databases">
        <authorList>
            <person name="Oliw E.H."/>
        </authorList>
    </citation>
    <scope>NUCLEOTIDE SEQUENCE [LARGE SCALE GENOMIC DNA]</scope>
    <source>
        <strain evidence="2 3">Kerr 14</strain>
    </source>
</reference>
<feature type="domain" description="Xylose isomerase-like TIM barrel" evidence="1">
    <location>
        <begin position="22"/>
        <end position="224"/>
    </location>
</feature>
<dbReference type="AlphaFoldDB" id="A0A1S7R100"/>
<evidence type="ECO:0000259" key="1">
    <source>
        <dbReference type="Pfam" id="PF01261"/>
    </source>
</evidence>
<gene>
    <name evidence="2" type="ORF">AGR4C_Lc10150</name>
</gene>
<dbReference type="Gene3D" id="3.20.20.150">
    <property type="entry name" value="Divalent-metal-dependent TIM barrel enzymes"/>
    <property type="match status" value="1"/>
</dbReference>
<dbReference type="InterPro" id="IPR013022">
    <property type="entry name" value="Xyl_isomerase-like_TIM-brl"/>
</dbReference>
<dbReference type="RefSeq" id="WP_080866726.1">
    <property type="nucleotide sequence ID" value="NZ_LT009731.1"/>
</dbReference>
<dbReference type="InterPro" id="IPR050312">
    <property type="entry name" value="IolE/XylAMocC-like"/>
</dbReference>
<accession>A0A1S7R100</accession>